<sequence>MRDRGVIEKEYADYNLHIREVLLDIREVLLNIIPEVKGESIKTVTPTTEAQKPIKAITCHVCGKECLSKGGLKRHSKSHKK</sequence>
<dbReference type="EMBL" id="MT142457">
    <property type="protein sequence ID" value="QJA81397.1"/>
    <property type="molecule type" value="Genomic_DNA"/>
</dbReference>
<feature type="domain" description="C2H2-type" evidence="1">
    <location>
        <begin position="57"/>
        <end position="81"/>
    </location>
</feature>
<evidence type="ECO:0000313" key="2">
    <source>
        <dbReference type="EMBL" id="QJA62385.1"/>
    </source>
</evidence>
<proteinExistence type="predicted"/>
<dbReference type="AlphaFoldDB" id="A0A6M3IZB6"/>
<reference evidence="2" key="1">
    <citation type="submission" date="2020-03" db="EMBL/GenBank/DDBJ databases">
        <title>The deep terrestrial virosphere.</title>
        <authorList>
            <person name="Holmfeldt K."/>
            <person name="Nilsson E."/>
            <person name="Simone D."/>
            <person name="Lopez-Fernandez M."/>
            <person name="Wu X."/>
            <person name="de Brujin I."/>
            <person name="Lundin D."/>
            <person name="Andersson A."/>
            <person name="Bertilsson S."/>
            <person name="Dopson M."/>
        </authorList>
    </citation>
    <scope>NUCLEOTIDE SEQUENCE</scope>
    <source>
        <strain evidence="3">MM415A00550</strain>
        <strain evidence="2">MM415B00794</strain>
    </source>
</reference>
<evidence type="ECO:0000313" key="3">
    <source>
        <dbReference type="EMBL" id="QJA81397.1"/>
    </source>
</evidence>
<accession>A0A6M3IZB6</accession>
<name>A0A6M3IZB6_9ZZZZ</name>
<dbReference type="EMBL" id="MT141469">
    <property type="protein sequence ID" value="QJA62385.1"/>
    <property type="molecule type" value="Genomic_DNA"/>
</dbReference>
<evidence type="ECO:0000259" key="1">
    <source>
        <dbReference type="PROSITE" id="PS50157"/>
    </source>
</evidence>
<dbReference type="PROSITE" id="PS50157">
    <property type="entry name" value="ZINC_FINGER_C2H2_2"/>
    <property type="match status" value="1"/>
</dbReference>
<dbReference type="InterPro" id="IPR013087">
    <property type="entry name" value="Znf_C2H2_type"/>
</dbReference>
<dbReference type="PROSITE" id="PS00028">
    <property type="entry name" value="ZINC_FINGER_C2H2_1"/>
    <property type="match status" value="1"/>
</dbReference>
<gene>
    <name evidence="3" type="ORF">MM415A00550_0029</name>
    <name evidence="2" type="ORF">MM415B00794_0041</name>
</gene>
<protein>
    <recommendedName>
        <fullName evidence="1">C2H2-type domain-containing protein</fullName>
    </recommendedName>
</protein>
<organism evidence="2">
    <name type="scientific">viral metagenome</name>
    <dbReference type="NCBI Taxonomy" id="1070528"/>
    <lineage>
        <taxon>unclassified sequences</taxon>
        <taxon>metagenomes</taxon>
        <taxon>organismal metagenomes</taxon>
    </lineage>
</organism>